<evidence type="ECO:0000256" key="7">
    <source>
        <dbReference type="ARBA" id="ARBA00048062"/>
    </source>
</evidence>
<dbReference type="Pfam" id="PF03061">
    <property type="entry name" value="4HBT"/>
    <property type="match status" value="1"/>
</dbReference>
<dbReference type="InterPro" id="IPR003736">
    <property type="entry name" value="PAAI_dom"/>
</dbReference>
<evidence type="ECO:0000256" key="6">
    <source>
        <dbReference type="ARBA" id="ARBA00040062"/>
    </source>
</evidence>
<proteinExistence type="inferred from homology"/>
<organism evidence="9 10">
    <name type="scientific">Methylobacterium nonmethylotrophicum</name>
    <dbReference type="NCBI Taxonomy" id="1141884"/>
    <lineage>
        <taxon>Bacteria</taxon>
        <taxon>Pseudomonadati</taxon>
        <taxon>Pseudomonadota</taxon>
        <taxon>Alphaproteobacteria</taxon>
        <taxon>Hyphomicrobiales</taxon>
        <taxon>Methylobacteriaceae</taxon>
        <taxon>Methylobacterium</taxon>
    </lineage>
</organism>
<feature type="domain" description="Thioesterase" evidence="8">
    <location>
        <begin position="50"/>
        <end position="124"/>
    </location>
</feature>
<dbReference type="PANTHER" id="PTHR43240:SF20">
    <property type="entry name" value="MEDIUM_LONG-CHAIN ACYL-COA THIOESTERASE YIGI"/>
    <property type="match status" value="1"/>
</dbReference>
<evidence type="ECO:0000256" key="1">
    <source>
        <dbReference type="ARBA" id="ARBA00022801"/>
    </source>
</evidence>
<comment type="catalytic activity">
    <reaction evidence="7">
        <text>a medium-chain fatty acyl-CoA + H2O = a medium-chain fatty acid + CoA + H(+)</text>
        <dbReference type="Rhea" id="RHEA:68184"/>
        <dbReference type="ChEBI" id="CHEBI:15377"/>
        <dbReference type="ChEBI" id="CHEBI:15378"/>
        <dbReference type="ChEBI" id="CHEBI:57287"/>
        <dbReference type="ChEBI" id="CHEBI:59558"/>
        <dbReference type="ChEBI" id="CHEBI:90546"/>
    </reaction>
</comment>
<dbReference type="NCBIfam" id="TIGR00369">
    <property type="entry name" value="unchar_dom_1"/>
    <property type="match status" value="1"/>
</dbReference>
<evidence type="ECO:0000259" key="8">
    <source>
        <dbReference type="Pfam" id="PF03061"/>
    </source>
</evidence>
<comment type="catalytic activity">
    <reaction evidence="2">
        <text>a fatty acyl-CoA + H2O = a fatty acid + CoA + H(+)</text>
        <dbReference type="Rhea" id="RHEA:16781"/>
        <dbReference type="ChEBI" id="CHEBI:15377"/>
        <dbReference type="ChEBI" id="CHEBI:15378"/>
        <dbReference type="ChEBI" id="CHEBI:28868"/>
        <dbReference type="ChEBI" id="CHEBI:57287"/>
        <dbReference type="ChEBI" id="CHEBI:77636"/>
        <dbReference type="EC" id="3.1.2.20"/>
    </reaction>
</comment>
<evidence type="ECO:0000313" key="9">
    <source>
        <dbReference type="EMBL" id="TGD95276.1"/>
    </source>
</evidence>
<dbReference type="GO" id="GO:0047617">
    <property type="term" value="F:fatty acyl-CoA hydrolase activity"/>
    <property type="evidence" value="ECO:0007669"/>
    <property type="project" value="UniProtKB-EC"/>
</dbReference>
<dbReference type="EMBL" id="SRLB01000031">
    <property type="protein sequence ID" value="TGD95276.1"/>
    <property type="molecule type" value="Genomic_DNA"/>
</dbReference>
<evidence type="ECO:0000256" key="3">
    <source>
        <dbReference type="ARBA" id="ARBA00036002"/>
    </source>
</evidence>
<evidence type="ECO:0000256" key="4">
    <source>
        <dbReference type="ARBA" id="ARBA00038381"/>
    </source>
</evidence>
<keyword evidence="1" id="KW-0378">Hydrolase</keyword>
<comment type="caution">
    <text evidence="9">The sequence shown here is derived from an EMBL/GenBank/DDBJ whole genome shotgun (WGS) entry which is preliminary data.</text>
</comment>
<name>A0A4Z0NHM8_9HYPH</name>
<dbReference type="CDD" id="cd03443">
    <property type="entry name" value="PaaI_thioesterase"/>
    <property type="match status" value="1"/>
</dbReference>
<evidence type="ECO:0000256" key="2">
    <source>
        <dbReference type="ARBA" id="ARBA00035880"/>
    </source>
</evidence>
<evidence type="ECO:0000256" key="5">
    <source>
        <dbReference type="ARBA" id="ARBA00038894"/>
    </source>
</evidence>
<accession>A0A4Z0NHM8</accession>
<keyword evidence="10" id="KW-1185">Reference proteome</keyword>
<reference evidence="9 10" key="1">
    <citation type="submission" date="2019-04" db="EMBL/GenBank/DDBJ databases">
        <authorList>
            <person name="Feng G."/>
            <person name="Zhu H."/>
        </authorList>
    </citation>
    <scope>NUCLEOTIDE SEQUENCE [LARGE SCALE GENOMIC DNA]</scope>
    <source>
        <strain evidence="9 10">6HR-1</strain>
    </source>
</reference>
<sequence length="137" mass="14767">MTAPFDPAAGGWETVDMSEFMDLIGPVWRRGSEAGMLHGLLVANKHRNRNGVVHGGVMATLLDMALGRASAEAQGGQRQATISLDLQFLSPVEVGEFLVAECRVVRSTRAIMFMQGTLRVEDRVCAVAQGVWKILGA</sequence>
<dbReference type="SUPFAM" id="SSF54637">
    <property type="entry name" value="Thioesterase/thiol ester dehydrase-isomerase"/>
    <property type="match status" value="1"/>
</dbReference>
<protein>
    <recommendedName>
        <fullName evidence="6">Medium/long-chain acyl-CoA thioesterase YigI</fullName>
        <ecNumber evidence="5">3.1.2.20</ecNumber>
    </recommendedName>
</protein>
<dbReference type="Proteomes" id="UP000297535">
    <property type="component" value="Unassembled WGS sequence"/>
</dbReference>
<dbReference type="OrthoDB" id="3477511at2"/>
<dbReference type="EC" id="3.1.2.20" evidence="5"/>
<dbReference type="Gene3D" id="3.10.129.10">
    <property type="entry name" value="Hotdog Thioesterase"/>
    <property type="match status" value="1"/>
</dbReference>
<gene>
    <name evidence="9" type="ORF">EU555_28880</name>
</gene>
<evidence type="ECO:0000313" key="10">
    <source>
        <dbReference type="Proteomes" id="UP000297535"/>
    </source>
</evidence>
<dbReference type="InterPro" id="IPR029069">
    <property type="entry name" value="HotDog_dom_sf"/>
</dbReference>
<dbReference type="InterPro" id="IPR006683">
    <property type="entry name" value="Thioestr_dom"/>
</dbReference>
<dbReference type="AlphaFoldDB" id="A0A4Z0NHM8"/>
<comment type="similarity">
    <text evidence="4">Belongs to the YigI thioesterase family.</text>
</comment>
<comment type="catalytic activity">
    <reaction evidence="3">
        <text>a long-chain fatty acyl-CoA + H2O = a long-chain fatty acid + CoA + H(+)</text>
        <dbReference type="Rhea" id="RHEA:67680"/>
        <dbReference type="ChEBI" id="CHEBI:15377"/>
        <dbReference type="ChEBI" id="CHEBI:15378"/>
        <dbReference type="ChEBI" id="CHEBI:57287"/>
        <dbReference type="ChEBI" id="CHEBI:57560"/>
        <dbReference type="ChEBI" id="CHEBI:83139"/>
    </reaction>
</comment>
<dbReference type="RefSeq" id="WP_135418833.1">
    <property type="nucleotide sequence ID" value="NZ_SRLB01000031.1"/>
</dbReference>
<dbReference type="PANTHER" id="PTHR43240">
    <property type="entry name" value="1,4-DIHYDROXY-2-NAPHTHOYL-COA THIOESTERASE 1"/>
    <property type="match status" value="1"/>
</dbReference>